<sequence length="200" mass="22122">MKVLWLFFLVVAAIPCQSALAAAAGGGKEAALELRSVQADFVQVKHLKILARPLVSTGTFAFQVPQSLRWEYLEPVRSVLIMHNGAVRKFVERDGRLEEERGAQVGSLQIVLAEISNWLAGRFTDNEMFTVSFIDDRTIRFTPKEQQIAALISGIEIEIGGENGLLDSVLIEEGPDSYTRMTFSNRSINQQLPATLFTGP</sequence>
<feature type="chain" id="PRO_5013246028" evidence="2">
    <location>
        <begin position="22"/>
        <end position="200"/>
    </location>
</feature>
<evidence type="ECO:0000313" key="3">
    <source>
        <dbReference type="EMBL" id="SHH64406.1"/>
    </source>
</evidence>
<gene>
    <name evidence="3" type="ORF">SAMN02745124_01268</name>
</gene>
<keyword evidence="3" id="KW-0449">Lipoprotein</keyword>
<dbReference type="Proteomes" id="UP000184139">
    <property type="component" value="Unassembled WGS sequence"/>
</dbReference>
<evidence type="ECO:0000256" key="2">
    <source>
        <dbReference type="SAM" id="SignalP"/>
    </source>
</evidence>
<reference evidence="3 4" key="1">
    <citation type="submission" date="2016-11" db="EMBL/GenBank/DDBJ databases">
        <authorList>
            <person name="Jaros S."/>
            <person name="Januszkiewicz K."/>
            <person name="Wedrychowicz H."/>
        </authorList>
    </citation>
    <scope>NUCLEOTIDE SEQUENCE [LARGE SCALE GENOMIC DNA]</scope>
    <source>
        <strain evidence="3 4">DSM 9705</strain>
    </source>
</reference>
<dbReference type="STRING" id="1121409.SAMN02745124_01268"/>
<evidence type="ECO:0000313" key="4">
    <source>
        <dbReference type="Proteomes" id="UP000184139"/>
    </source>
</evidence>
<dbReference type="OrthoDB" id="1027451at2"/>
<dbReference type="EMBL" id="FQXS01000005">
    <property type="protein sequence ID" value="SHH64406.1"/>
    <property type="molecule type" value="Genomic_DNA"/>
</dbReference>
<keyword evidence="4" id="KW-1185">Reference proteome</keyword>
<proteinExistence type="predicted"/>
<name>A0A1M5UNC3_9BACT</name>
<organism evidence="3 4">
    <name type="scientific">Desulfofustis glycolicus DSM 9705</name>
    <dbReference type="NCBI Taxonomy" id="1121409"/>
    <lineage>
        <taxon>Bacteria</taxon>
        <taxon>Pseudomonadati</taxon>
        <taxon>Thermodesulfobacteriota</taxon>
        <taxon>Desulfobulbia</taxon>
        <taxon>Desulfobulbales</taxon>
        <taxon>Desulfocapsaceae</taxon>
        <taxon>Desulfofustis</taxon>
    </lineage>
</organism>
<dbReference type="RefSeq" id="WP_073374350.1">
    <property type="nucleotide sequence ID" value="NZ_FQXS01000005.1"/>
</dbReference>
<dbReference type="AlphaFoldDB" id="A0A1M5UNC3"/>
<accession>A0A1M5UNC3</accession>
<dbReference type="Gene3D" id="2.50.20.10">
    <property type="entry name" value="Lipoprotein localisation LolA/LolB/LppX"/>
    <property type="match status" value="1"/>
</dbReference>
<evidence type="ECO:0000256" key="1">
    <source>
        <dbReference type="ARBA" id="ARBA00022729"/>
    </source>
</evidence>
<dbReference type="PANTHER" id="PTHR35869">
    <property type="entry name" value="OUTER-MEMBRANE LIPOPROTEIN CARRIER PROTEIN"/>
    <property type="match status" value="1"/>
</dbReference>
<dbReference type="InterPro" id="IPR029046">
    <property type="entry name" value="LolA/LolB/LppX"/>
</dbReference>
<dbReference type="CDD" id="cd16325">
    <property type="entry name" value="LolA"/>
    <property type="match status" value="1"/>
</dbReference>
<dbReference type="Pfam" id="PF03548">
    <property type="entry name" value="LolA"/>
    <property type="match status" value="1"/>
</dbReference>
<feature type="signal peptide" evidence="2">
    <location>
        <begin position="1"/>
        <end position="21"/>
    </location>
</feature>
<protein>
    <submittedName>
        <fullName evidence="3">Outer membrane lipoprotein-sorting protein</fullName>
    </submittedName>
</protein>
<dbReference type="InterPro" id="IPR004564">
    <property type="entry name" value="OM_lipoprot_carrier_LolA-like"/>
</dbReference>
<dbReference type="PANTHER" id="PTHR35869:SF1">
    <property type="entry name" value="OUTER-MEMBRANE LIPOPROTEIN CARRIER PROTEIN"/>
    <property type="match status" value="1"/>
</dbReference>
<keyword evidence="1 2" id="KW-0732">Signal</keyword>
<dbReference type="SUPFAM" id="SSF89392">
    <property type="entry name" value="Prokaryotic lipoproteins and lipoprotein localization factors"/>
    <property type="match status" value="1"/>
</dbReference>